<reference evidence="3" key="1">
    <citation type="journal article" date="2011" name="Nature">
        <title>Genome sequence and analysis of the tuber crop potato.</title>
        <authorList>
            <consortium name="The Potato Genome Sequencing Consortium"/>
        </authorList>
    </citation>
    <scope>NUCLEOTIDE SEQUENCE [LARGE SCALE GENOMIC DNA]</scope>
    <source>
        <strain evidence="3">cv. DM1-3 516 R44</strain>
    </source>
</reference>
<reference evidence="2" key="2">
    <citation type="submission" date="2015-06" db="UniProtKB">
        <authorList>
            <consortium name="EnsemblPlants"/>
        </authorList>
    </citation>
    <scope>IDENTIFICATION</scope>
    <source>
        <strain evidence="2">DM1-3 516 R44</strain>
    </source>
</reference>
<protein>
    <submittedName>
        <fullName evidence="2">Uncharacterized protein</fullName>
    </submittedName>
</protein>
<evidence type="ECO:0000256" key="1">
    <source>
        <dbReference type="SAM" id="MobiDB-lite"/>
    </source>
</evidence>
<proteinExistence type="predicted"/>
<organism evidence="2 3">
    <name type="scientific">Solanum tuberosum</name>
    <name type="common">Potato</name>
    <dbReference type="NCBI Taxonomy" id="4113"/>
    <lineage>
        <taxon>Eukaryota</taxon>
        <taxon>Viridiplantae</taxon>
        <taxon>Streptophyta</taxon>
        <taxon>Embryophyta</taxon>
        <taxon>Tracheophyta</taxon>
        <taxon>Spermatophyta</taxon>
        <taxon>Magnoliopsida</taxon>
        <taxon>eudicotyledons</taxon>
        <taxon>Gunneridae</taxon>
        <taxon>Pentapetalae</taxon>
        <taxon>asterids</taxon>
        <taxon>lamiids</taxon>
        <taxon>Solanales</taxon>
        <taxon>Solanaceae</taxon>
        <taxon>Solanoideae</taxon>
        <taxon>Solaneae</taxon>
        <taxon>Solanum</taxon>
    </lineage>
</organism>
<evidence type="ECO:0000313" key="2">
    <source>
        <dbReference type="EnsemblPlants" id="PGSC0003DMT400093324"/>
    </source>
</evidence>
<evidence type="ECO:0000313" key="3">
    <source>
        <dbReference type="Proteomes" id="UP000011115"/>
    </source>
</evidence>
<dbReference type="HOGENOM" id="CLU_1655217_0_0_1"/>
<dbReference type="Proteomes" id="UP000011115">
    <property type="component" value="Unassembled WGS sequence"/>
</dbReference>
<dbReference type="Gramene" id="PGSC0003DMT400093324">
    <property type="protein sequence ID" value="PGSC0003DMT400093324"/>
    <property type="gene ID" value="PGSC0003DMG400042895"/>
</dbReference>
<dbReference type="PaxDb" id="4113-PGSC0003DMT400093324"/>
<accession>M1DRQ2</accession>
<dbReference type="InParanoid" id="M1DRQ2"/>
<sequence>MSANESNVNQPGQQGDDSEFFHPNEDLLGVQGVVYIPLVVSHAEFHVTNTMMHLRQAKGIFGGLESRPLGEAPKRLDESDFVRPLHNSASRSLGNFSEMSCALDNALMLFGVHDLDRFSVRLGAVTFWIFQRVACTLAVLRLVWRPPQPLAKWPPSEDSF</sequence>
<dbReference type="EnsemblPlants" id="PGSC0003DMT400093324">
    <property type="protein sequence ID" value="PGSC0003DMT400093324"/>
    <property type="gene ID" value="PGSC0003DMG400042895"/>
</dbReference>
<name>M1DRQ2_SOLTU</name>
<keyword evidence="3" id="KW-1185">Reference proteome</keyword>
<dbReference type="AlphaFoldDB" id="M1DRQ2"/>
<feature type="region of interest" description="Disordered" evidence="1">
    <location>
        <begin position="1"/>
        <end position="21"/>
    </location>
</feature>
<feature type="compositionally biased region" description="Polar residues" evidence="1">
    <location>
        <begin position="1"/>
        <end position="15"/>
    </location>
</feature>